<gene>
    <name evidence="3" type="ORF">HYG81_18410</name>
</gene>
<dbReference type="RefSeq" id="WP_180841204.1">
    <property type="nucleotide sequence ID" value="NZ_CP059154.1"/>
</dbReference>
<evidence type="ECO:0000256" key="1">
    <source>
        <dbReference type="ARBA" id="ARBA00023098"/>
    </source>
</evidence>
<evidence type="ECO:0000313" key="3">
    <source>
        <dbReference type="EMBL" id="QLK26023.1"/>
    </source>
</evidence>
<organism evidence="3 4">
    <name type="scientific">Natrinema zhouii</name>
    <dbReference type="NCBI Taxonomy" id="1710539"/>
    <lineage>
        <taxon>Archaea</taxon>
        <taxon>Methanobacteriati</taxon>
        <taxon>Methanobacteriota</taxon>
        <taxon>Stenosarchaea group</taxon>
        <taxon>Halobacteria</taxon>
        <taxon>Halobacteriales</taxon>
        <taxon>Natrialbaceae</taxon>
        <taxon>Natrinema</taxon>
    </lineage>
</organism>
<evidence type="ECO:0000313" key="4">
    <source>
        <dbReference type="Proteomes" id="UP000510869"/>
    </source>
</evidence>
<name>A0A7D6GRJ0_9EURY</name>
<dbReference type="GO" id="GO:0006629">
    <property type="term" value="P:lipid metabolic process"/>
    <property type="evidence" value="ECO:0007669"/>
    <property type="project" value="UniProtKB-KW"/>
</dbReference>
<evidence type="ECO:0000259" key="2">
    <source>
        <dbReference type="PROSITE" id="PS51635"/>
    </source>
</evidence>
<dbReference type="Pfam" id="PF01734">
    <property type="entry name" value="Patatin"/>
    <property type="match status" value="1"/>
</dbReference>
<dbReference type="InterPro" id="IPR002641">
    <property type="entry name" value="PNPLA_dom"/>
</dbReference>
<keyword evidence="4" id="KW-1185">Reference proteome</keyword>
<accession>A0A7D6GRJ0</accession>
<dbReference type="EMBL" id="CP059154">
    <property type="protein sequence ID" value="QLK26023.1"/>
    <property type="molecule type" value="Genomic_DNA"/>
</dbReference>
<dbReference type="SUPFAM" id="SSF52151">
    <property type="entry name" value="FabD/lysophospholipase-like"/>
    <property type="match status" value="1"/>
</dbReference>
<dbReference type="GeneID" id="56145221"/>
<dbReference type="KEGG" id="nay:HYG81_18410"/>
<dbReference type="AlphaFoldDB" id="A0A7D6GRJ0"/>
<dbReference type="PROSITE" id="PS51635">
    <property type="entry name" value="PNPLA"/>
    <property type="match status" value="1"/>
</dbReference>
<proteinExistence type="predicted"/>
<dbReference type="InterPro" id="IPR016035">
    <property type="entry name" value="Acyl_Trfase/lysoPLipase"/>
</dbReference>
<feature type="domain" description="PNPLA" evidence="2">
    <location>
        <begin position="10"/>
        <end position="217"/>
    </location>
</feature>
<keyword evidence="1" id="KW-0443">Lipid metabolism</keyword>
<protein>
    <submittedName>
        <fullName evidence="3">Patatin-like phospholipase family protein</fullName>
    </submittedName>
</protein>
<dbReference type="Proteomes" id="UP000510869">
    <property type="component" value="Chromosome"/>
</dbReference>
<dbReference type="Gene3D" id="3.40.1090.10">
    <property type="entry name" value="Cytosolic phospholipase A2 catalytic domain"/>
    <property type="match status" value="2"/>
</dbReference>
<sequence length="342" mass="38196">MSDEPTKIAIACQGGGSHTAFTAGALQRLLPEIARPEYELVGFSGTSGGAICALLGWYGHVDPELAPAALLGEFWNDLKATTLTERLVNDFAVRLTELRTMGIGLPQYSPTQTPAGTMAQRELRSLLNRHVDFERVRSLSDTIRERRRTEGIVLPALLVSAIEVLTGDFRVFRGHEMTADTLLASAAEPGLFDAVDIDGGHYWDGLFSKNPPVRDFSTADDIPDPDEVWLIQINPSSRSNVPRSQAEIADRRNELSGNTALEQEVEFIEQVNEWVDAGYLPDRYTHTDVRRVRFDEELRWSTKLDRSPHLIDALFRTGRERADSFLADRPADARPTNYFEDP</sequence>
<reference evidence="3 4" key="1">
    <citation type="submission" date="2020-07" db="EMBL/GenBank/DDBJ databases">
        <title>Natrinema (YPL30) sp. nov. and Haloterrigena xxxxxx (YPL8) sp. nov., isolated from a salt mine.</title>
        <authorList>
            <person name="Cui H."/>
        </authorList>
    </citation>
    <scope>NUCLEOTIDE SEQUENCE [LARGE SCALE GENOMIC DNA]</scope>
    <source>
        <strain evidence="3 4">YPL13</strain>
    </source>
</reference>
<dbReference type="OrthoDB" id="371677at2157"/>